<name>A0A3M8D082_9BACL</name>
<evidence type="ECO:0000313" key="9">
    <source>
        <dbReference type="EMBL" id="RNB80847.1"/>
    </source>
</evidence>
<feature type="transmembrane region" description="Helical" evidence="7">
    <location>
        <begin position="241"/>
        <end position="261"/>
    </location>
</feature>
<dbReference type="GO" id="GO:0005886">
    <property type="term" value="C:plasma membrane"/>
    <property type="evidence" value="ECO:0007669"/>
    <property type="project" value="UniProtKB-SubCell"/>
</dbReference>
<feature type="transmembrane region" description="Helical" evidence="7">
    <location>
        <begin position="89"/>
        <end position="111"/>
    </location>
</feature>
<dbReference type="PANTHER" id="PTHR42920:SF11">
    <property type="entry name" value="INNER MEMBRANE PROTEIN YTFF"/>
    <property type="match status" value="1"/>
</dbReference>
<dbReference type="Proteomes" id="UP000281915">
    <property type="component" value="Unassembled WGS sequence"/>
</dbReference>
<feature type="transmembrane region" description="Helical" evidence="7">
    <location>
        <begin position="39"/>
        <end position="56"/>
    </location>
</feature>
<feature type="transmembrane region" description="Helical" evidence="7">
    <location>
        <begin position="123"/>
        <end position="141"/>
    </location>
</feature>
<dbReference type="Pfam" id="PF00892">
    <property type="entry name" value="EamA"/>
    <property type="match status" value="2"/>
</dbReference>
<evidence type="ECO:0000256" key="7">
    <source>
        <dbReference type="SAM" id="Phobius"/>
    </source>
</evidence>
<sequence length="304" mass="33110">MTYWRSVFLVLLGACSYGVLSMVMKLGFAAGYTPIELSGGQLLFGGLIMALLSAVFSKERFRLRYVWTLIPVSLMMALASFLYNQAVSHLSASLAIVLFFQFTWFGILLEAIANRKWPSLEKWISILIIAIGTIFASGLGGNGLGNVNLFGLVCGLLSGFSFAVVIFMSGRILPTLNPYLRSAISICLASLLLSVVYPPAFLINGRLLDGLLPYALLVALFGSVIPIFCLAVSVPRLGNGLVTILSAMELPAVVLLANFVLHEQVDLLQWSGVLMILAAIAVPQIKWRKLIFPARRLREKSGSY</sequence>
<keyword evidence="6 7" id="KW-0472">Membrane</keyword>
<evidence type="ECO:0000256" key="2">
    <source>
        <dbReference type="ARBA" id="ARBA00007362"/>
    </source>
</evidence>
<keyword evidence="5 7" id="KW-1133">Transmembrane helix</keyword>
<reference evidence="9 10" key="1">
    <citation type="submission" date="2018-10" db="EMBL/GenBank/DDBJ databases">
        <title>Phylogenomics of Brevibacillus.</title>
        <authorList>
            <person name="Dunlap C."/>
        </authorList>
    </citation>
    <scope>NUCLEOTIDE SEQUENCE [LARGE SCALE GENOMIC DNA]</scope>
    <source>
        <strain evidence="9 10">JCM 15085</strain>
    </source>
</reference>
<feature type="domain" description="EamA" evidence="8">
    <location>
        <begin position="150"/>
        <end position="281"/>
    </location>
</feature>
<dbReference type="AlphaFoldDB" id="A0A3M8D082"/>
<gene>
    <name evidence="9" type="ORF">EDM58_08410</name>
</gene>
<feature type="domain" description="EamA" evidence="8">
    <location>
        <begin position="6"/>
        <end position="137"/>
    </location>
</feature>
<comment type="similarity">
    <text evidence="2">Belongs to the EamA transporter family.</text>
</comment>
<dbReference type="InterPro" id="IPR051258">
    <property type="entry name" value="Diverse_Substrate_Transporter"/>
</dbReference>
<organism evidence="9 10">
    <name type="scientific">Brevibacillus panacihumi</name>
    <dbReference type="NCBI Taxonomy" id="497735"/>
    <lineage>
        <taxon>Bacteria</taxon>
        <taxon>Bacillati</taxon>
        <taxon>Bacillota</taxon>
        <taxon>Bacilli</taxon>
        <taxon>Bacillales</taxon>
        <taxon>Paenibacillaceae</taxon>
        <taxon>Brevibacillus</taxon>
    </lineage>
</organism>
<keyword evidence="3" id="KW-1003">Cell membrane</keyword>
<evidence type="ECO:0000256" key="4">
    <source>
        <dbReference type="ARBA" id="ARBA00022692"/>
    </source>
</evidence>
<evidence type="ECO:0000313" key="10">
    <source>
        <dbReference type="Proteomes" id="UP000281915"/>
    </source>
</evidence>
<evidence type="ECO:0000256" key="3">
    <source>
        <dbReference type="ARBA" id="ARBA00022475"/>
    </source>
</evidence>
<protein>
    <submittedName>
        <fullName evidence="9">DMT family transporter</fullName>
    </submittedName>
</protein>
<feature type="transmembrane region" description="Helical" evidence="7">
    <location>
        <begin position="147"/>
        <end position="167"/>
    </location>
</feature>
<dbReference type="InterPro" id="IPR000620">
    <property type="entry name" value="EamA_dom"/>
</dbReference>
<feature type="transmembrane region" description="Helical" evidence="7">
    <location>
        <begin position="212"/>
        <end position="234"/>
    </location>
</feature>
<evidence type="ECO:0000256" key="6">
    <source>
        <dbReference type="ARBA" id="ARBA00023136"/>
    </source>
</evidence>
<evidence type="ECO:0000256" key="1">
    <source>
        <dbReference type="ARBA" id="ARBA00004651"/>
    </source>
</evidence>
<keyword evidence="4 7" id="KW-0812">Transmembrane</keyword>
<comment type="subcellular location">
    <subcellularLocation>
        <location evidence="1">Cell membrane</location>
        <topology evidence="1">Multi-pass membrane protein</topology>
    </subcellularLocation>
</comment>
<proteinExistence type="inferred from homology"/>
<dbReference type="InterPro" id="IPR037185">
    <property type="entry name" value="EmrE-like"/>
</dbReference>
<feature type="transmembrane region" description="Helical" evidence="7">
    <location>
        <begin position="63"/>
        <end position="83"/>
    </location>
</feature>
<feature type="transmembrane region" description="Helical" evidence="7">
    <location>
        <begin position="267"/>
        <end position="287"/>
    </location>
</feature>
<dbReference type="SUPFAM" id="SSF103481">
    <property type="entry name" value="Multidrug resistance efflux transporter EmrE"/>
    <property type="match status" value="2"/>
</dbReference>
<dbReference type="RefSeq" id="WP_122912931.1">
    <property type="nucleotide sequence ID" value="NZ_RHHT01000015.1"/>
</dbReference>
<evidence type="ECO:0000259" key="8">
    <source>
        <dbReference type="Pfam" id="PF00892"/>
    </source>
</evidence>
<accession>A0A3M8D082</accession>
<dbReference type="PANTHER" id="PTHR42920">
    <property type="entry name" value="OS03G0707200 PROTEIN-RELATED"/>
    <property type="match status" value="1"/>
</dbReference>
<comment type="caution">
    <text evidence="9">The sequence shown here is derived from an EMBL/GenBank/DDBJ whole genome shotgun (WGS) entry which is preliminary data.</text>
</comment>
<evidence type="ECO:0000256" key="5">
    <source>
        <dbReference type="ARBA" id="ARBA00022989"/>
    </source>
</evidence>
<feature type="transmembrane region" description="Helical" evidence="7">
    <location>
        <begin position="179"/>
        <end position="200"/>
    </location>
</feature>
<dbReference type="EMBL" id="RHHT01000015">
    <property type="protein sequence ID" value="RNB80847.1"/>
    <property type="molecule type" value="Genomic_DNA"/>
</dbReference>